<reference evidence="1 2" key="1">
    <citation type="submission" date="2018-06" db="EMBL/GenBank/DDBJ databases">
        <title>Complete Genomes of Monosporascus.</title>
        <authorList>
            <person name="Robinson A.J."/>
            <person name="Natvig D.O."/>
        </authorList>
    </citation>
    <scope>NUCLEOTIDE SEQUENCE [LARGE SCALE GENOMIC DNA]</scope>
    <source>
        <strain evidence="1 2">CBS 110550</strain>
    </source>
</reference>
<keyword evidence="2" id="KW-1185">Reference proteome</keyword>
<gene>
    <name evidence="1" type="ORF">DL764_006663</name>
</gene>
<dbReference type="EMBL" id="QJNU01000402">
    <property type="protein sequence ID" value="RYO99922.1"/>
    <property type="molecule type" value="Genomic_DNA"/>
</dbReference>
<dbReference type="AlphaFoldDB" id="A0A4Q4T6I3"/>
<evidence type="ECO:0000313" key="2">
    <source>
        <dbReference type="Proteomes" id="UP000293360"/>
    </source>
</evidence>
<sequence length="73" mass="8277">MAFRPADILVTSCGRVTLDLTCGKILLIWNKRLKIYQLPKGRRNIEESPPSAALRETYDVFPDVLDCPQCQVV</sequence>
<dbReference type="InterPro" id="IPR015797">
    <property type="entry name" value="NUDIX_hydrolase-like_dom_sf"/>
</dbReference>
<comment type="caution">
    <text evidence="1">The sequence shown here is derived from an EMBL/GenBank/DDBJ whole genome shotgun (WGS) entry which is preliminary data.</text>
</comment>
<organism evidence="1 2">
    <name type="scientific">Monosporascus ibericus</name>
    <dbReference type="NCBI Taxonomy" id="155417"/>
    <lineage>
        <taxon>Eukaryota</taxon>
        <taxon>Fungi</taxon>
        <taxon>Dikarya</taxon>
        <taxon>Ascomycota</taxon>
        <taxon>Pezizomycotina</taxon>
        <taxon>Sordariomycetes</taxon>
        <taxon>Xylariomycetidae</taxon>
        <taxon>Xylariales</taxon>
        <taxon>Xylariales incertae sedis</taxon>
        <taxon>Monosporascus</taxon>
    </lineage>
</organism>
<proteinExistence type="predicted"/>
<dbReference type="Gene3D" id="3.90.79.10">
    <property type="entry name" value="Nucleoside Triphosphate Pyrophosphohydrolase"/>
    <property type="match status" value="1"/>
</dbReference>
<dbReference type="OrthoDB" id="10259236at2759"/>
<evidence type="ECO:0000313" key="1">
    <source>
        <dbReference type="EMBL" id="RYO99922.1"/>
    </source>
</evidence>
<dbReference type="SUPFAM" id="SSF55811">
    <property type="entry name" value="Nudix"/>
    <property type="match status" value="1"/>
</dbReference>
<dbReference type="Proteomes" id="UP000293360">
    <property type="component" value="Unassembled WGS sequence"/>
</dbReference>
<protein>
    <submittedName>
        <fullName evidence="1">Uncharacterized protein</fullName>
    </submittedName>
</protein>
<name>A0A4Q4T6I3_9PEZI</name>
<accession>A0A4Q4T6I3</accession>